<reference evidence="5 6" key="1">
    <citation type="submission" date="2017-12" db="EMBL/GenBank/DDBJ databases">
        <title>Sequencing the genomes of 1000 Actinobacteria strains.</title>
        <authorList>
            <person name="Klenk H.-P."/>
        </authorList>
    </citation>
    <scope>NUCLEOTIDE SEQUENCE [LARGE SCALE GENOMIC DNA]</scope>
    <source>
        <strain evidence="5 6">DSM 44489</strain>
    </source>
</reference>
<organism evidence="5 6">
    <name type="scientific">Nocardia fluminea</name>
    <dbReference type="NCBI Taxonomy" id="134984"/>
    <lineage>
        <taxon>Bacteria</taxon>
        <taxon>Bacillati</taxon>
        <taxon>Actinomycetota</taxon>
        <taxon>Actinomycetes</taxon>
        <taxon>Mycobacteriales</taxon>
        <taxon>Nocardiaceae</taxon>
        <taxon>Nocardia</taxon>
    </lineage>
</organism>
<comment type="similarity">
    <text evidence="1">Belongs to the BlaI transcriptional regulatory family.</text>
</comment>
<keyword evidence="3" id="KW-0238">DNA-binding</keyword>
<gene>
    <name evidence="5" type="ORF">ATK86_0546</name>
</gene>
<protein>
    <submittedName>
        <fullName evidence="5">Putative transcriptional regulator</fullName>
    </submittedName>
</protein>
<dbReference type="Gene3D" id="6.10.140.850">
    <property type="match status" value="1"/>
</dbReference>
<dbReference type="InterPro" id="IPR036388">
    <property type="entry name" value="WH-like_DNA-bd_sf"/>
</dbReference>
<dbReference type="GO" id="GO:0003677">
    <property type="term" value="F:DNA binding"/>
    <property type="evidence" value="ECO:0007669"/>
    <property type="project" value="UniProtKB-KW"/>
</dbReference>
<dbReference type="OrthoDB" id="9813987at2"/>
<dbReference type="InterPro" id="IPR036390">
    <property type="entry name" value="WH_DNA-bd_sf"/>
</dbReference>
<dbReference type="Gene3D" id="1.10.10.10">
    <property type="entry name" value="Winged helix-like DNA-binding domain superfamily/Winged helix DNA-binding domain"/>
    <property type="match status" value="1"/>
</dbReference>
<evidence type="ECO:0000313" key="6">
    <source>
        <dbReference type="Proteomes" id="UP000233766"/>
    </source>
</evidence>
<dbReference type="InterPro" id="IPR005650">
    <property type="entry name" value="BlaI_family"/>
</dbReference>
<proteinExistence type="inferred from homology"/>
<dbReference type="GO" id="GO:0045892">
    <property type="term" value="P:negative regulation of DNA-templated transcription"/>
    <property type="evidence" value="ECO:0007669"/>
    <property type="project" value="InterPro"/>
</dbReference>
<dbReference type="RefSeq" id="WP_101462973.1">
    <property type="nucleotide sequence ID" value="NZ_PJMW01000001.1"/>
</dbReference>
<dbReference type="Pfam" id="PF03965">
    <property type="entry name" value="Penicillinase_R"/>
    <property type="match status" value="1"/>
</dbReference>
<dbReference type="AlphaFoldDB" id="A0A2N3WXC4"/>
<dbReference type="Proteomes" id="UP000233766">
    <property type="component" value="Unassembled WGS sequence"/>
</dbReference>
<dbReference type="EMBL" id="PJMW01000001">
    <property type="protein sequence ID" value="PKV98526.1"/>
    <property type="molecule type" value="Genomic_DNA"/>
</dbReference>
<evidence type="ECO:0000256" key="2">
    <source>
        <dbReference type="ARBA" id="ARBA00023015"/>
    </source>
</evidence>
<keyword evidence="4" id="KW-0804">Transcription</keyword>
<accession>A0A2N3WXC4</accession>
<evidence type="ECO:0000313" key="5">
    <source>
        <dbReference type="EMBL" id="PKV98526.1"/>
    </source>
</evidence>
<keyword evidence="2" id="KW-0805">Transcription regulation</keyword>
<dbReference type="SUPFAM" id="SSF46785">
    <property type="entry name" value="Winged helix' DNA-binding domain"/>
    <property type="match status" value="1"/>
</dbReference>
<comment type="caution">
    <text evidence="5">The sequence shown here is derived from an EMBL/GenBank/DDBJ whole genome shotgun (WGS) entry which is preliminary data.</text>
</comment>
<evidence type="ECO:0000256" key="1">
    <source>
        <dbReference type="ARBA" id="ARBA00011046"/>
    </source>
</evidence>
<sequence>MKGLGALESQVMAVLWESSQPLSVHDLVDRLDNDQRVPAYTTVLTVVTHLWEKKWVQREKVGRSYRYRPTRTRAEATTDLLREILDASPDAPAVLLHLVRTASAPEVEALRRGLSDDERGP</sequence>
<name>A0A2N3WXC4_9NOCA</name>
<evidence type="ECO:0000256" key="3">
    <source>
        <dbReference type="ARBA" id="ARBA00023125"/>
    </source>
</evidence>
<keyword evidence="6" id="KW-1185">Reference proteome</keyword>
<evidence type="ECO:0000256" key="4">
    <source>
        <dbReference type="ARBA" id="ARBA00023163"/>
    </source>
</evidence>